<feature type="binding site" evidence="10">
    <location>
        <begin position="11"/>
        <end position="16"/>
    </location>
    <ligand>
        <name>NADP(+)</name>
        <dbReference type="ChEBI" id="CHEBI:58349"/>
    </ligand>
</feature>
<evidence type="ECO:0000256" key="3">
    <source>
        <dbReference type="ARBA" id="ARBA00022490"/>
    </source>
</evidence>
<organism evidence="14 15">
    <name type="scientific">Methanolobus profundi</name>
    <dbReference type="NCBI Taxonomy" id="487685"/>
    <lineage>
        <taxon>Archaea</taxon>
        <taxon>Methanobacteriati</taxon>
        <taxon>Methanobacteriota</taxon>
        <taxon>Stenosarchaea group</taxon>
        <taxon>Methanomicrobia</taxon>
        <taxon>Methanosarcinales</taxon>
        <taxon>Methanosarcinaceae</taxon>
        <taxon>Methanolobus</taxon>
    </lineage>
</organism>
<dbReference type="InterPro" id="IPR008927">
    <property type="entry name" value="6-PGluconate_DH-like_C_sf"/>
</dbReference>
<dbReference type="EC" id="1.5.1.2" evidence="8 9"/>
<keyword evidence="6 8" id="KW-0521">NADP</keyword>
<dbReference type="NCBIfam" id="TIGR00112">
    <property type="entry name" value="proC"/>
    <property type="match status" value="1"/>
</dbReference>
<dbReference type="InterPro" id="IPR053790">
    <property type="entry name" value="P5CR-like_CS"/>
</dbReference>
<evidence type="ECO:0000256" key="10">
    <source>
        <dbReference type="PIRSR" id="PIRSR000193-1"/>
    </source>
</evidence>
<evidence type="ECO:0000259" key="12">
    <source>
        <dbReference type="Pfam" id="PF03807"/>
    </source>
</evidence>
<dbReference type="InterPro" id="IPR029036">
    <property type="entry name" value="P5CR_dimer"/>
</dbReference>
<evidence type="ECO:0000256" key="7">
    <source>
        <dbReference type="ARBA" id="ARBA00023002"/>
    </source>
</evidence>
<feature type="domain" description="Pyrroline-5-carboxylate reductase dimerisation" evidence="13">
    <location>
        <begin position="165"/>
        <end position="269"/>
    </location>
</feature>
<evidence type="ECO:0000256" key="1">
    <source>
        <dbReference type="ARBA" id="ARBA00004496"/>
    </source>
</evidence>
<feature type="domain" description="Pyrroline-5-carboxylate reductase catalytic N-terminal" evidence="12">
    <location>
        <begin position="7"/>
        <end position="102"/>
    </location>
</feature>
<protein>
    <recommendedName>
        <fullName evidence="8 9">Pyrroline-5-carboxylate reductase</fullName>
        <shortName evidence="8">P5C reductase</shortName>
        <shortName evidence="8">P5CR</shortName>
        <ecNumber evidence="8 9">1.5.1.2</ecNumber>
    </recommendedName>
    <alternativeName>
        <fullName evidence="8">PCA reductase</fullName>
    </alternativeName>
</protein>
<comment type="catalytic activity">
    <reaction evidence="8">
        <text>L-proline + NAD(+) = (S)-1-pyrroline-5-carboxylate + NADH + 2 H(+)</text>
        <dbReference type="Rhea" id="RHEA:14105"/>
        <dbReference type="ChEBI" id="CHEBI:15378"/>
        <dbReference type="ChEBI" id="CHEBI:17388"/>
        <dbReference type="ChEBI" id="CHEBI:57540"/>
        <dbReference type="ChEBI" id="CHEBI:57945"/>
        <dbReference type="ChEBI" id="CHEBI:60039"/>
        <dbReference type="EC" id="1.5.1.2"/>
    </reaction>
</comment>
<dbReference type="RefSeq" id="WP_091934837.1">
    <property type="nucleotide sequence ID" value="NZ_FOUJ01000002.1"/>
</dbReference>
<dbReference type="InterPro" id="IPR036291">
    <property type="entry name" value="NAD(P)-bd_dom_sf"/>
</dbReference>
<dbReference type="FunFam" id="3.40.50.720:FF:000190">
    <property type="entry name" value="Pyrroline-5-carboxylate reductase"/>
    <property type="match status" value="1"/>
</dbReference>
<gene>
    <name evidence="8" type="primary">proC</name>
    <name evidence="14" type="ORF">SAMN04488696_1256</name>
</gene>
<dbReference type="AlphaFoldDB" id="A0A1I4QYS2"/>
<feature type="binding site" evidence="10">
    <location>
        <begin position="73"/>
        <end position="76"/>
    </location>
    <ligand>
        <name>NADP(+)</name>
        <dbReference type="ChEBI" id="CHEBI:58349"/>
    </ligand>
</feature>
<comment type="catalytic activity">
    <reaction evidence="8 11">
        <text>L-proline + NADP(+) = (S)-1-pyrroline-5-carboxylate + NADPH + 2 H(+)</text>
        <dbReference type="Rhea" id="RHEA:14109"/>
        <dbReference type="ChEBI" id="CHEBI:15378"/>
        <dbReference type="ChEBI" id="CHEBI:17388"/>
        <dbReference type="ChEBI" id="CHEBI:57783"/>
        <dbReference type="ChEBI" id="CHEBI:58349"/>
        <dbReference type="ChEBI" id="CHEBI:60039"/>
        <dbReference type="EC" id="1.5.1.2"/>
    </reaction>
</comment>
<dbReference type="UniPathway" id="UPA00098">
    <property type="reaction ID" value="UER00361"/>
</dbReference>
<dbReference type="HAMAP" id="MF_01925">
    <property type="entry name" value="P5C_reductase"/>
    <property type="match status" value="1"/>
</dbReference>
<dbReference type="FunFam" id="1.10.3730.10:FF:000001">
    <property type="entry name" value="Pyrroline-5-carboxylate reductase"/>
    <property type="match status" value="1"/>
</dbReference>
<dbReference type="InterPro" id="IPR000304">
    <property type="entry name" value="Pyrroline-COOH_reductase"/>
</dbReference>
<reference evidence="15" key="1">
    <citation type="submission" date="2016-10" db="EMBL/GenBank/DDBJ databases">
        <authorList>
            <person name="Varghese N."/>
            <person name="Submissions S."/>
        </authorList>
    </citation>
    <scope>NUCLEOTIDE SEQUENCE [LARGE SCALE GENOMIC DNA]</scope>
    <source>
        <strain evidence="15">Mob M</strain>
    </source>
</reference>
<evidence type="ECO:0000256" key="5">
    <source>
        <dbReference type="ARBA" id="ARBA00022650"/>
    </source>
</evidence>
<dbReference type="EMBL" id="FOUJ01000002">
    <property type="protein sequence ID" value="SFM44843.1"/>
    <property type="molecule type" value="Genomic_DNA"/>
</dbReference>
<dbReference type="PIRSF" id="PIRSF000193">
    <property type="entry name" value="Pyrrol-5-carb_rd"/>
    <property type="match status" value="1"/>
</dbReference>
<feature type="binding site" evidence="10">
    <location>
        <position position="60"/>
    </location>
    <ligand>
        <name>NADPH</name>
        <dbReference type="ChEBI" id="CHEBI:57783"/>
    </ligand>
</feature>
<dbReference type="GO" id="GO:0005737">
    <property type="term" value="C:cytoplasm"/>
    <property type="evidence" value="ECO:0007669"/>
    <property type="project" value="UniProtKB-SubCell"/>
</dbReference>
<keyword evidence="15" id="KW-1185">Reference proteome</keyword>
<dbReference type="Gene3D" id="3.40.50.720">
    <property type="entry name" value="NAD(P)-binding Rossmann-like Domain"/>
    <property type="match status" value="1"/>
</dbReference>
<comment type="similarity">
    <text evidence="2 8 11">Belongs to the pyrroline-5-carboxylate reductase family.</text>
</comment>
<sequence>MSLEGKKLGFIGTGKMGSALISGICNAGLFSASDVYASDLYEPSLEALEQSVGVNVSTDNKITVTNSNIIVLAVKPQILKKVISTIKDDVTEEKLIISIAAGVKLEDIEKEFNAGTRVVRVMPNIAATVAEAASAITQGTNASKEDAEDALAIFRSVGSAIQVTENLMDAVTGLSGSGPAYIFPIIEAMADGAVYEGLDRSSAMVLAAQTVIGAAKMALETEMHPGELKDMVTSPAGTTIRGIRVLEECGVRAAFMKAVIESSNRSKELGK</sequence>
<comment type="pathway">
    <text evidence="8 11">Amino-acid biosynthesis; L-proline biosynthesis; L-proline from L-glutamate 5-semialdehyde: step 1/1.</text>
</comment>
<name>A0A1I4QYS2_9EURY</name>
<evidence type="ECO:0000256" key="6">
    <source>
        <dbReference type="ARBA" id="ARBA00022857"/>
    </source>
</evidence>
<keyword evidence="3 8" id="KW-0963">Cytoplasm</keyword>
<dbReference type="GO" id="GO:0055129">
    <property type="term" value="P:L-proline biosynthetic process"/>
    <property type="evidence" value="ECO:0007669"/>
    <property type="project" value="UniProtKB-UniRule"/>
</dbReference>
<evidence type="ECO:0000313" key="15">
    <source>
        <dbReference type="Proteomes" id="UP000198535"/>
    </source>
</evidence>
<evidence type="ECO:0000256" key="4">
    <source>
        <dbReference type="ARBA" id="ARBA00022605"/>
    </source>
</evidence>
<dbReference type="PANTHER" id="PTHR11645">
    <property type="entry name" value="PYRROLINE-5-CARBOXYLATE REDUCTASE"/>
    <property type="match status" value="1"/>
</dbReference>
<keyword evidence="5 8" id="KW-0641">Proline biosynthesis</keyword>
<comment type="function">
    <text evidence="8">Catalyzes the reduction of 1-pyrroline-5-carboxylate (PCA) to L-proline.</text>
</comment>
<accession>A0A1I4QYS2</accession>
<dbReference type="PANTHER" id="PTHR11645:SF0">
    <property type="entry name" value="PYRROLINE-5-CARBOXYLATE REDUCTASE 3"/>
    <property type="match status" value="1"/>
</dbReference>
<comment type="subcellular location">
    <subcellularLocation>
        <location evidence="1 8">Cytoplasm</location>
    </subcellularLocation>
</comment>
<keyword evidence="4 8" id="KW-0028">Amino-acid biosynthesis</keyword>
<dbReference type="SUPFAM" id="SSF51735">
    <property type="entry name" value="NAD(P)-binding Rossmann-fold domains"/>
    <property type="match status" value="1"/>
</dbReference>
<dbReference type="Gene3D" id="1.10.3730.10">
    <property type="entry name" value="ProC C-terminal domain-like"/>
    <property type="match status" value="1"/>
</dbReference>
<evidence type="ECO:0000259" key="13">
    <source>
        <dbReference type="Pfam" id="PF14748"/>
    </source>
</evidence>
<dbReference type="Pfam" id="PF14748">
    <property type="entry name" value="P5CR_dimer"/>
    <property type="match status" value="1"/>
</dbReference>
<dbReference type="PROSITE" id="PS00521">
    <property type="entry name" value="P5CR"/>
    <property type="match status" value="1"/>
</dbReference>
<proteinExistence type="inferred from homology"/>
<dbReference type="Pfam" id="PF03807">
    <property type="entry name" value="F420_oxidored"/>
    <property type="match status" value="1"/>
</dbReference>
<evidence type="ECO:0000256" key="11">
    <source>
        <dbReference type="RuleBase" id="RU003903"/>
    </source>
</evidence>
<dbReference type="STRING" id="487685.SAMN04488696_1256"/>
<evidence type="ECO:0000256" key="9">
    <source>
        <dbReference type="NCBIfam" id="TIGR00112"/>
    </source>
</evidence>
<keyword evidence="7 8" id="KW-0560">Oxidoreductase</keyword>
<dbReference type="OrthoDB" id="25257at2157"/>
<dbReference type="GO" id="GO:0004735">
    <property type="term" value="F:pyrroline-5-carboxylate reductase activity"/>
    <property type="evidence" value="ECO:0007669"/>
    <property type="project" value="UniProtKB-UniRule"/>
</dbReference>
<evidence type="ECO:0000256" key="8">
    <source>
        <dbReference type="HAMAP-Rule" id="MF_01925"/>
    </source>
</evidence>
<dbReference type="InterPro" id="IPR028939">
    <property type="entry name" value="P5C_Rdtase_cat_N"/>
</dbReference>
<dbReference type="Proteomes" id="UP000198535">
    <property type="component" value="Unassembled WGS sequence"/>
</dbReference>
<dbReference type="SUPFAM" id="SSF48179">
    <property type="entry name" value="6-phosphogluconate dehydrogenase C-terminal domain-like"/>
    <property type="match status" value="1"/>
</dbReference>
<evidence type="ECO:0000256" key="2">
    <source>
        <dbReference type="ARBA" id="ARBA00005525"/>
    </source>
</evidence>
<evidence type="ECO:0000313" key="14">
    <source>
        <dbReference type="EMBL" id="SFM44843.1"/>
    </source>
</evidence>